<name>A0AAD5IMJ8_ACENE</name>
<evidence type="ECO:0000256" key="3">
    <source>
        <dbReference type="SAM" id="MobiDB-lite"/>
    </source>
</evidence>
<dbReference type="Pfam" id="PF17232">
    <property type="entry name" value="Pep1_7"/>
    <property type="match status" value="1"/>
</dbReference>
<reference evidence="4" key="2">
    <citation type="submission" date="2023-02" db="EMBL/GenBank/DDBJ databases">
        <authorList>
            <person name="Swenson N.G."/>
            <person name="Wegrzyn J.L."/>
            <person name="Mcevoy S.L."/>
        </authorList>
    </citation>
    <scope>NUCLEOTIDE SEQUENCE</scope>
    <source>
        <strain evidence="4">91603</strain>
        <tissue evidence="4">Leaf</tissue>
    </source>
</reference>
<dbReference type="GO" id="GO:0045087">
    <property type="term" value="P:innate immune response"/>
    <property type="evidence" value="ECO:0007669"/>
    <property type="project" value="InterPro"/>
</dbReference>
<comment type="caution">
    <text evidence="4">The sequence shown here is derived from an EMBL/GenBank/DDBJ whole genome shotgun (WGS) entry which is preliminary data.</text>
</comment>
<proteinExistence type="inferred from homology"/>
<evidence type="ECO:0000256" key="2">
    <source>
        <dbReference type="ARBA" id="ARBA00022821"/>
    </source>
</evidence>
<keyword evidence="2" id="KW-0611">Plant defense</keyword>
<feature type="compositionally biased region" description="Basic and acidic residues" evidence="3">
    <location>
        <begin position="58"/>
        <end position="67"/>
    </location>
</feature>
<evidence type="ECO:0000256" key="1">
    <source>
        <dbReference type="ARBA" id="ARBA00011021"/>
    </source>
</evidence>
<dbReference type="EMBL" id="JAJSOW010000105">
    <property type="protein sequence ID" value="KAI9165200.1"/>
    <property type="molecule type" value="Genomic_DNA"/>
</dbReference>
<reference evidence="4" key="1">
    <citation type="journal article" date="2022" name="Plant J.">
        <title>Strategies of tolerance reflected in two North American maple genomes.</title>
        <authorList>
            <person name="McEvoy S.L."/>
            <person name="Sezen U.U."/>
            <person name="Trouern-Trend A."/>
            <person name="McMahon S.M."/>
            <person name="Schaberg P.G."/>
            <person name="Yang J."/>
            <person name="Wegrzyn J.L."/>
            <person name="Swenson N.G."/>
        </authorList>
    </citation>
    <scope>NUCLEOTIDE SEQUENCE</scope>
    <source>
        <strain evidence="4">91603</strain>
    </source>
</reference>
<dbReference type="Proteomes" id="UP001064489">
    <property type="component" value="Chromosome 10"/>
</dbReference>
<dbReference type="AlphaFoldDB" id="A0AAD5IMJ8"/>
<feature type="region of interest" description="Disordered" evidence="3">
    <location>
        <begin position="39"/>
        <end position="91"/>
    </location>
</feature>
<accession>A0AAD5IMJ8</accession>
<keyword evidence="5" id="KW-1185">Reference proteome</keyword>
<sequence>MENTNSSTDQSCIYDLLYSPCSLFEKLYKAFYKCLGGGAHDDHRDPKTQHVDTNSPDESERQMKSTEDEFAVLKRWPQRPPVSYGGGGQIN</sequence>
<feature type="compositionally biased region" description="Basic and acidic residues" evidence="3">
    <location>
        <begin position="39"/>
        <end position="50"/>
    </location>
</feature>
<gene>
    <name evidence="4" type="ORF">LWI28_009498</name>
</gene>
<organism evidence="4 5">
    <name type="scientific">Acer negundo</name>
    <name type="common">Box elder</name>
    <dbReference type="NCBI Taxonomy" id="4023"/>
    <lineage>
        <taxon>Eukaryota</taxon>
        <taxon>Viridiplantae</taxon>
        <taxon>Streptophyta</taxon>
        <taxon>Embryophyta</taxon>
        <taxon>Tracheophyta</taxon>
        <taxon>Spermatophyta</taxon>
        <taxon>Magnoliopsida</taxon>
        <taxon>eudicotyledons</taxon>
        <taxon>Gunneridae</taxon>
        <taxon>Pentapetalae</taxon>
        <taxon>rosids</taxon>
        <taxon>malvids</taxon>
        <taxon>Sapindales</taxon>
        <taxon>Sapindaceae</taxon>
        <taxon>Hippocastanoideae</taxon>
        <taxon>Acereae</taxon>
        <taxon>Acer</taxon>
    </lineage>
</organism>
<evidence type="ECO:0000313" key="4">
    <source>
        <dbReference type="EMBL" id="KAI9165200.1"/>
    </source>
</evidence>
<comment type="similarity">
    <text evidence="1">Belongs to the brassicaceae elicitor peptide family.</text>
</comment>
<protein>
    <submittedName>
        <fullName evidence="4">Uncharacterized protein</fullName>
    </submittedName>
</protein>
<dbReference type="InterPro" id="IPR035176">
    <property type="entry name" value="PEP"/>
</dbReference>
<evidence type="ECO:0000313" key="5">
    <source>
        <dbReference type="Proteomes" id="UP001064489"/>
    </source>
</evidence>